<name>C8XFP8_NAKMY</name>
<protein>
    <submittedName>
        <fullName evidence="1">Chlorophyllase</fullName>
    </submittedName>
</protein>
<dbReference type="GO" id="GO:0047746">
    <property type="term" value="F:chlorophyllase activity"/>
    <property type="evidence" value="ECO:0007669"/>
    <property type="project" value="TreeGrafter"/>
</dbReference>
<dbReference type="STRING" id="479431.Namu_1618"/>
<reference evidence="2" key="1">
    <citation type="submission" date="2009-09" db="EMBL/GenBank/DDBJ databases">
        <title>The complete genome of Nakamurella multipartita DSM 44233.</title>
        <authorList>
            <consortium name="US DOE Joint Genome Institute (JGI-PGF)"/>
            <person name="Lucas S."/>
            <person name="Copeland A."/>
            <person name="Lapidus A."/>
            <person name="Glavina del Rio T."/>
            <person name="Dalin E."/>
            <person name="Tice H."/>
            <person name="Bruce D."/>
            <person name="Goodwin L."/>
            <person name="Pitluck S."/>
            <person name="Kyrpides N."/>
            <person name="Mavromatis K."/>
            <person name="Ivanova N."/>
            <person name="Ovchinnikova G."/>
            <person name="Sims D."/>
            <person name="Meincke L."/>
            <person name="Brettin T."/>
            <person name="Detter J.C."/>
            <person name="Han C."/>
            <person name="Larimer F."/>
            <person name="Land M."/>
            <person name="Hauser L."/>
            <person name="Markowitz V."/>
            <person name="Cheng J.-F."/>
            <person name="Hugenholtz P."/>
            <person name="Woyke T."/>
            <person name="Wu D."/>
            <person name="Klenk H.-P."/>
            <person name="Eisen J.A."/>
        </authorList>
    </citation>
    <scope>NUCLEOTIDE SEQUENCE [LARGE SCALE GENOMIC DNA]</scope>
    <source>
        <strain evidence="2">ATCC 700099 / DSM 44233 / CIP 104796 / JCM 9543 / NBRC 105858 / Y-104</strain>
    </source>
</reference>
<dbReference type="SUPFAM" id="SSF53474">
    <property type="entry name" value="alpha/beta-Hydrolases"/>
    <property type="match status" value="1"/>
</dbReference>
<sequence>MPTRGDQLLIIPASGPDVLILLPGFMIAAASYTVLAQAVAGSGSTVIVPQLYRRGLGALTGRVPVATEAAAAADLVRSVAADRPGARIHLGGHSRGGQAAWRAAGQLRDDDRPASVVLLDPVDGQGRRPSGPTATAQEAAFTVPALIVGAGVGGRCAPEGINHRQFARATPAARHMLVPGLGHADLLDGRGRDLGRRLCGGGPDPDAARSAIAALIGAWITAVATATPLPTVPGATLLR</sequence>
<accession>C8XFP8</accession>
<dbReference type="SMR" id="C8XFP8"/>
<organism evidence="1 2">
    <name type="scientific">Nakamurella multipartita (strain ATCC 700099 / DSM 44233 / CIP 104796 / JCM 9543 / NBRC 105858 / Y-104)</name>
    <name type="common">Microsphaera multipartita</name>
    <dbReference type="NCBI Taxonomy" id="479431"/>
    <lineage>
        <taxon>Bacteria</taxon>
        <taxon>Bacillati</taxon>
        <taxon>Actinomycetota</taxon>
        <taxon>Actinomycetes</taxon>
        <taxon>Nakamurellales</taxon>
        <taxon>Nakamurellaceae</taxon>
        <taxon>Nakamurella</taxon>
    </lineage>
</organism>
<dbReference type="EMBL" id="CP001737">
    <property type="protein sequence ID" value="ACV78009.1"/>
    <property type="molecule type" value="Genomic_DNA"/>
</dbReference>
<dbReference type="eggNOG" id="COG1073">
    <property type="taxonomic scope" value="Bacteria"/>
</dbReference>
<dbReference type="AlphaFoldDB" id="C8XFP8"/>
<reference evidence="1 2" key="2">
    <citation type="journal article" date="2010" name="Stand. Genomic Sci.">
        <title>Complete genome sequence of Nakamurella multipartita type strain (Y-104).</title>
        <authorList>
            <person name="Tice H."/>
            <person name="Mayilraj S."/>
            <person name="Sims D."/>
            <person name="Lapidus A."/>
            <person name="Nolan M."/>
            <person name="Lucas S."/>
            <person name="Glavina Del Rio T."/>
            <person name="Copeland A."/>
            <person name="Cheng J.F."/>
            <person name="Meincke L."/>
            <person name="Bruce D."/>
            <person name="Goodwin L."/>
            <person name="Pitluck S."/>
            <person name="Ivanova N."/>
            <person name="Mavromatis K."/>
            <person name="Ovchinnikova G."/>
            <person name="Pati A."/>
            <person name="Chen A."/>
            <person name="Palaniappan K."/>
            <person name="Land M."/>
            <person name="Hauser L."/>
            <person name="Chang Y.J."/>
            <person name="Jeffries C.D."/>
            <person name="Detter J.C."/>
            <person name="Brettin T."/>
            <person name="Rohde M."/>
            <person name="Goker M."/>
            <person name="Bristow J."/>
            <person name="Eisen J.A."/>
            <person name="Markowitz V."/>
            <person name="Hugenholtz P."/>
            <person name="Kyrpides N.C."/>
            <person name="Klenk H.P."/>
            <person name="Chen F."/>
        </authorList>
    </citation>
    <scope>NUCLEOTIDE SEQUENCE [LARGE SCALE GENOMIC DNA]</scope>
    <source>
        <strain evidence="2">ATCC 700099 / DSM 44233 / CIP 104796 / JCM 9543 / NBRC 105858 / Y-104</strain>
    </source>
</reference>
<dbReference type="InterPro" id="IPR029058">
    <property type="entry name" value="AB_hydrolase_fold"/>
</dbReference>
<evidence type="ECO:0000313" key="2">
    <source>
        <dbReference type="Proteomes" id="UP000002218"/>
    </source>
</evidence>
<dbReference type="Gene3D" id="3.40.50.1820">
    <property type="entry name" value="alpha/beta hydrolase"/>
    <property type="match status" value="1"/>
</dbReference>
<dbReference type="Pfam" id="PF07224">
    <property type="entry name" value="Chlorophyllase"/>
    <property type="match status" value="1"/>
</dbReference>
<dbReference type="HOGENOM" id="CLU_1160100_0_0_11"/>
<evidence type="ECO:0000313" key="1">
    <source>
        <dbReference type="EMBL" id="ACV78009.1"/>
    </source>
</evidence>
<proteinExistence type="predicted"/>
<dbReference type="RefSeq" id="WP_015746913.1">
    <property type="nucleotide sequence ID" value="NC_013235.1"/>
</dbReference>
<dbReference type="GO" id="GO:0015996">
    <property type="term" value="P:chlorophyll catabolic process"/>
    <property type="evidence" value="ECO:0007669"/>
    <property type="project" value="TreeGrafter"/>
</dbReference>
<keyword evidence="2" id="KW-1185">Reference proteome</keyword>
<dbReference type="PANTHER" id="PTHR33428:SF2">
    <property type="entry name" value="CHLOROPHYLLASE-2"/>
    <property type="match status" value="1"/>
</dbReference>
<dbReference type="InParanoid" id="C8XFP8"/>
<dbReference type="KEGG" id="nml:Namu_1618"/>
<dbReference type="PANTHER" id="PTHR33428">
    <property type="entry name" value="CHLOROPHYLLASE-2, CHLOROPLASTIC"/>
    <property type="match status" value="1"/>
</dbReference>
<gene>
    <name evidence="1" type="ordered locus">Namu_1618</name>
</gene>
<dbReference type="BRENDA" id="3.1.1.14">
    <property type="organism ID" value="16337"/>
</dbReference>
<dbReference type="Proteomes" id="UP000002218">
    <property type="component" value="Chromosome"/>
</dbReference>
<dbReference type="InterPro" id="IPR017395">
    <property type="entry name" value="Chlorophyllase-like"/>
</dbReference>
<dbReference type="ESTHER" id="nakmy-c8xfp8">
    <property type="family name" value="Chlorophyllase"/>
</dbReference>